<keyword evidence="2" id="KW-1003">Cell membrane</keyword>
<dbReference type="InterPro" id="IPR025857">
    <property type="entry name" value="MacB_PCD"/>
</dbReference>
<feature type="domain" description="ABC3 transporter permease C-terminal" evidence="7">
    <location>
        <begin position="259"/>
        <end position="379"/>
    </location>
</feature>
<evidence type="ECO:0000259" key="8">
    <source>
        <dbReference type="Pfam" id="PF12704"/>
    </source>
</evidence>
<dbReference type="PANTHER" id="PTHR30572">
    <property type="entry name" value="MEMBRANE COMPONENT OF TRANSPORTER-RELATED"/>
    <property type="match status" value="1"/>
</dbReference>
<feature type="transmembrane region" description="Helical" evidence="6">
    <location>
        <begin position="20"/>
        <end position="39"/>
    </location>
</feature>
<dbReference type="GO" id="GO:0005886">
    <property type="term" value="C:plasma membrane"/>
    <property type="evidence" value="ECO:0007669"/>
    <property type="project" value="UniProtKB-SubCell"/>
</dbReference>
<dbReference type="RefSeq" id="WP_146402067.1">
    <property type="nucleotide sequence ID" value="NZ_SJPJ01000001.1"/>
</dbReference>
<organism evidence="9 10">
    <name type="scientific">Novipirellula herctigrandis</name>
    <dbReference type="NCBI Taxonomy" id="2527986"/>
    <lineage>
        <taxon>Bacteria</taxon>
        <taxon>Pseudomonadati</taxon>
        <taxon>Planctomycetota</taxon>
        <taxon>Planctomycetia</taxon>
        <taxon>Pirellulales</taxon>
        <taxon>Pirellulaceae</taxon>
        <taxon>Novipirellula</taxon>
    </lineage>
</organism>
<dbReference type="InterPro" id="IPR050250">
    <property type="entry name" value="Macrolide_Exporter_MacB"/>
</dbReference>
<reference evidence="9 10" key="1">
    <citation type="submission" date="2019-02" db="EMBL/GenBank/DDBJ databases">
        <title>Deep-cultivation of Planctomycetes and their phenomic and genomic characterization uncovers novel biology.</title>
        <authorList>
            <person name="Wiegand S."/>
            <person name="Jogler M."/>
            <person name="Boedeker C."/>
            <person name="Pinto D."/>
            <person name="Vollmers J."/>
            <person name="Rivas-Marin E."/>
            <person name="Kohn T."/>
            <person name="Peeters S.H."/>
            <person name="Heuer A."/>
            <person name="Rast P."/>
            <person name="Oberbeckmann S."/>
            <person name="Bunk B."/>
            <person name="Jeske O."/>
            <person name="Meyerdierks A."/>
            <person name="Storesund J.E."/>
            <person name="Kallscheuer N."/>
            <person name="Luecker S."/>
            <person name="Lage O.M."/>
            <person name="Pohl T."/>
            <person name="Merkel B.J."/>
            <person name="Hornburger P."/>
            <person name="Mueller R.-W."/>
            <person name="Bruemmer F."/>
            <person name="Labrenz M."/>
            <person name="Spormann A.M."/>
            <person name="Op Den Camp H."/>
            <person name="Overmann J."/>
            <person name="Amann R."/>
            <person name="Jetten M.S.M."/>
            <person name="Mascher T."/>
            <person name="Medema M.H."/>
            <person name="Devos D.P."/>
            <person name="Kaster A.-K."/>
            <person name="Ovreas L."/>
            <person name="Rohde M."/>
            <person name="Galperin M.Y."/>
            <person name="Jogler C."/>
        </authorList>
    </citation>
    <scope>NUCLEOTIDE SEQUENCE [LARGE SCALE GENOMIC DNA]</scope>
    <source>
        <strain evidence="9 10">CA13</strain>
    </source>
</reference>
<name>A0A5C5ZCS3_9BACT</name>
<keyword evidence="10" id="KW-1185">Reference proteome</keyword>
<dbReference type="EMBL" id="SJPJ01000001">
    <property type="protein sequence ID" value="TWT84373.1"/>
    <property type="molecule type" value="Genomic_DNA"/>
</dbReference>
<keyword evidence="3 6" id="KW-0812">Transmembrane</keyword>
<evidence type="ECO:0000256" key="1">
    <source>
        <dbReference type="ARBA" id="ARBA00004651"/>
    </source>
</evidence>
<accession>A0A5C5ZCS3</accession>
<keyword evidence="4 6" id="KW-1133">Transmembrane helix</keyword>
<feature type="transmembrane region" description="Helical" evidence="6">
    <location>
        <begin position="300"/>
        <end position="324"/>
    </location>
</feature>
<evidence type="ECO:0000256" key="6">
    <source>
        <dbReference type="SAM" id="Phobius"/>
    </source>
</evidence>
<dbReference type="GO" id="GO:0005524">
    <property type="term" value="F:ATP binding"/>
    <property type="evidence" value="ECO:0007669"/>
    <property type="project" value="UniProtKB-KW"/>
</dbReference>
<feature type="transmembrane region" description="Helical" evidence="6">
    <location>
        <begin position="255"/>
        <end position="280"/>
    </location>
</feature>
<evidence type="ECO:0000259" key="7">
    <source>
        <dbReference type="Pfam" id="PF02687"/>
    </source>
</evidence>
<evidence type="ECO:0000256" key="5">
    <source>
        <dbReference type="ARBA" id="ARBA00023136"/>
    </source>
</evidence>
<evidence type="ECO:0000313" key="10">
    <source>
        <dbReference type="Proteomes" id="UP000315010"/>
    </source>
</evidence>
<feature type="domain" description="MacB-like periplasmic core" evidence="8">
    <location>
        <begin position="18"/>
        <end position="227"/>
    </location>
</feature>
<comment type="caution">
    <text evidence="9">The sequence shown here is derived from an EMBL/GenBank/DDBJ whole genome shotgun (WGS) entry which is preliminary data.</text>
</comment>
<gene>
    <name evidence="9" type="primary">macB_6</name>
    <name evidence="9" type="ORF">CA13_58510</name>
</gene>
<dbReference type="AlphaFoldDB" id="A0A5C5ZCS3"/>
<keyword evidence="9" id="KW-0067">ATP-binding</keyword>
<dbReference type="EC" id="3.6.3.-" evidence="9"/>
<dbReference type="Pfam" id="PF12704">
    <property type="entry name" value="MacB_PCD"/>
    <property type="match status" value="1"/>
</dbReference>
<keyword evidence="9" id="KW-0378">Hydrolase</keyword>
<keyword evidence="9" id="KW-0547">Nucleotide-binding</keyword>
<evidence type="ECO:0000256" key="3">
    <source>
        <dbReference type="ARBA" id="ARBA00022692"/>
    </source>
</evidence>
<proteinExistence type="predicted"/>
<evidence type="ECO:0000256" key="2">
    <source>
        <dbReference type="ARBA" id="ARBA00022475"/>
    </source>
</evidence>
<protein>
    <submittedName>
        <fullName evidence="9">Macrolide export ATP-binding/permease protein MacB</fullName>
        <ecNumber evidence="9">3.6.3.-</ecNumber>
    </submittedName>
</protein>
<dbReference type="GO" id="GO:0016787">
    <property type="term" value="F:hydrolase activity"/>
    <property type="evidence" value="ECO:0007669"/>
    <property type="project" value="UniProtKB-KW"/>
</dbReference>
<comment type="subcellular location">
    <subcellularLocation>
        <location evidence="1">Cell membrane</location>
        <topology evidence="1">Multi-pass membrane protein</topology>
    </subcellularLocation>
</comment>
<dbReference type="Pfam" id="PF02687">
    <property type="entry name" value="FtsX"/>
    <property type="match status" value="1"/>
</dbReference>
<feature type="transmembrane region" description="Helical" evidence="6">
    <location>
        <begin position="344"/>
        <end position="370"/>
    </location>
</feature>
<evidence type="ECO:0000313" key="9">
    <source>
        <dbReference type="EMBL" id="TWT84373.1"/>
    </source>
</evidence>
<dbReference type="InterPro" id="IPR003838">
    <property type="entry name" value="ABC3_permease_C"/>
</dbReference>
<dbReference type="PANTHER" id="PTHR30572:SF15">
    <property type="entry name" value="ABC TRANSPORTER PERMEASE"/>
    <property type="match status" value="1"/>
</dbReference>
<sequence>MIPLKYNIRSLRVRWATTLLTSLAIGVVVFASVLTFGMIDGIEHALRMSGDQEDLIVMRQGADSEMTSNVQPTVARELVNLQGVATSEDGSPMASREFITILLNPRRNGAGTTNVILRGLDPVGRQLRPHFKIVEGRDIEAGVNEAITTRAIAERFENLGLGESFLVNNVSFTVVGLFEADGSSAESEVWTDLRDLTTAQRYEGAISVVNLRVPDEEDRREIVDRVRGDEQFKLKVVPEVEFFEGQKSSTIAIKVVAYLIAGFLTIGAMFASANTMYAAVSSRGREIGTLRAVGFPRRAILMSFLLESLVLCLLGGVLGCLGTLPLNGLSGGTQNLVTFSEITFSFRFGPAVLLQGMTLALAMGLIGGILPAIRAIRLEITNALRER</sequence>
<evidence type="ECO:0000256" key="4">
    <source>
        <dbReference type="ARBA" id="ARBA00022989"/>
    </source>
</evidence>
<keyword evidence="5 6" id="KW-0472">Membrane</keyword>
<dbReference type="Proteomes" id="UP000315010">
    <property type="component" value="Unassembled WGS sequence"/>
</dbReference>
<dbReference type="OrthoDB" id="241967at2"/>
<dbReference type="GO" id="GO:0022857">
    <property type="term" value="F:transmembrane transporter activity"/>
    <property type="evidence" value="ECO:0007669"/>
    <property type="project" value="TreeGrafter"/>
</dbReference>